<organism evidence="2 3">
    <name type="scientific">Salibacterium salarium</name>
    <dbReference type="NCBI Taxonomy" id="284579"/>
    <lineage>
        <taxon>Bacteria</taxon>
        <taxon>Bacillati</taxon>
        <taxon>Bacillota</taxon>
        <taxon>Bacilli</taxon>
        <taxon>Bacillales</taxon>
        <taxon>Bacillaceae</taxon>
    </lineage>
</organism>
<evidence type="ECO:0000313" key="2">
    <source>
        <dbReference type="EMBL" id="RSL30864.1"/>
    </source>
</evidence>
<dbReference type="AlphaFoldDB" id="A0A428MXK5"/>
<dbReference type="OrthoDB" id="2973546at2"/>
<proteinExistence type="predicted"/>
<evidence type="ECO:0000256" key="1">
    <source>
        <dbReference type="SAM" id="Phobius"/>
    </source>
</evidence>
<sequence length="64" mass="7086">MAKKKTKPAVGLASSIILMSWGAYRLSTGSFSSNLWIVPMVLMVTGFIGGIANLLYFFRRKKTE</sequence>
<comment type="caution">
    <text evidence="2">The sequence shown here is derived from an EMBL/GenBank/DDBJ whole genome shotgun (WGS) entry which is preliminary data.</text>
</comment>
<dbReference type="RefSeq" id="WP_125559859.1">
    <property type="nucleotide sequence ID" value="NZ_RBVX01000031.1"/>
</dbReference>
<feature type="transmembrane region" description="Helical" evidence="1">
    <location>
        <begin position="35"/>
        <end position="58"/>
    </location>
</feature>
<keyword evidence="3" id="KW-1185">Reference proteome</keyword>
<keyword evidence="1" id="KW-0472">Membrane</keyword>
<reference evidence="2 3" key="1">
    <citation type="submission" date="2018-10" db="EMBL/GenBank/DDBJ databases">
        <title>Draft genome sequence of Bacillus salarius IM0101, isolated from a hypersaline soil in Inner Mongolia, China.</title>
        <authorList>
            <person name="Yamprayoonswat W."/>
            <person name="Boonvisut S."/>
            <person name="Jumpathong W."/>
            <person name="Sittihan S."/>
            <person name="Ruangsuj P."/>
            <person name="Wanthongcharoen S."/>
            <person name="Thongpramul N."/>
            <person name="Pimmason S."/>
            <person name="Yu B."/>
            <person name="Yasawong M."/>
        </authorList>
    </citation>
    <scope>NUCLEOTIDE SEQUENCE [LARGE SCALE GENOMIC DNA]</scope>
    <source>
        <strain evidence="2 3">IM0101</strain>
    </source>
</reference>
<keyword evidence="1" id="KW-0812">Transmembrane</keyword>
<keyword evidence="1" id="KW-1133">Transmembrane helix</keyword>
<gene>
    <name evidence="2" type="ORF">D7Z54_24035</name>
</gene>
<dbReference type="EMBL" id="RBVX01000031">
    <property type="protein sequence ID" value="RSL30864.1"/>
    <property type="molecule type" value="Genomic_DNA"/>
</dbReference>
<name>A0A428MXK5_9BACI</name>
<protein>
    <submittedName>
        <fullName evidence="2">Uncharacterized protein</fullName>
    </submittedName>
</protein>
<accession>A0A428MXK5</accession>
<evidence type="ECO:0000313" key="3">
    <source>
        <dbReference type="Proteomes" id="UP000275076"/>
    </source>
</evidence>
<dbReference type="Proteomes" id="UP000275076">
    <property type="component" value="Unassembled WGS sequence"/>
</dbReference>